<dbReference type="AlphaFoldDB" id="A0AAD5RBZ3"/>
<evidence type="ECO:0000256" key="4">
    <source>
        <dbReference type="ARBA" id="ARBA00022679"/>
    </source>
</evidence>
<sequence>MRSLVEPGENVGLLAAQSIGEPSTQMTLNTFHFAGRGEMNVTLGIPRLREILMTASDHIATPSAKIPILPGIPQERIDRIRRELDKVFLKQVLRNFTIEERVNLVESDCWRRYCLRIEILSASKRQQNARHLRRRTIMYEMEQRFLRLLASAISKKYRDVLEYQQIQHRKLRAGNLNAGLAINDVTPGARSGHNLDDGNSSDEEAAGGREADAVEQRLHNRHLDDAAEYEGEEEDRVHVENDDDERQNEALDEAEDTEEERNDDEEGAGDVNEGSAERVKTSADDRIRYVLSQSNLIVDYKFDVKSESWCEVVFQLPLGQKSKLDLVTIVEKEVDKFVVHQTPGIERCIEIEEMLHDVPTKFLQTQGINLEAFYRHADVLDVNAIQTNDLNLVLRQYGVEACSKAIIQEMNNVFAVYGIEVSRRHLSLTADYMTFTGQIAPFNRSAMSSSSSPLQKMTFETTMAFMKEALLYGEEDTLSSPSARLVMGSLSRGGTGAFDLLVSPEYAV</sequence>
<evidence type="ECO:0000256" key="1">
    <source>
        <dbReference type="ARBA" id="ARBA00006460"/>
    </source>
</evidence>
<dbReference type="EMBL" id="JAHQIW010007312">
    <property type="protein sequence ID" value="KAJ1373573.1"/>
    <property type="molecule type" value="Genomic_DNA"/>
</dbReference>
<feature type="domain" description="RNA polymerase Rpb1" evidence="8">
    <location>
        <begin position="4"/>
        <end position="452"/>
    </location>
</feature>
<gene>
    <name evidence="9" type="ORF">KIN20_036010</name>
</gene>
<dbReference type="InterPro" id="IPR045867">
    <property type="entry name" value="DNA-dir_RpoC_beta_prime"/>
</dbReference>
<protein>
    <recommendedName>
        <fullName evidence="2">DNA-directed RNA polymerase</fullName>
        <ecNumber evidence="2">2.7.7.6</ecNumber>
    </recommendedName>
</protein>
<dbReference type="Pfam" id="PF04998">
    <property type="entry name" value="RNA_pol_Rpb1_5"/>
    <property type="match status" value="1"/>
</dbReference>
<evidence type="ECO:0000313" key="10">
    <source>
        <dbReference type="Proteomes" id="UP001196413"/>
    </source>
</evidence>
<dbReference type="EC" id="2.7.7.6" evidence="2"/>
<evidence type="ECO:0000256" key="6">
    <source>
        <dbReference type="ARBA" id="ARBA00023163"/>
    </source>
</evidence>
<dbReference type="GO" id="GO:0003677">
    <property type="term" value="F:DNA binding"/>
    <property type="evidence" value="ECO:0007669"/>
    <property type="project" value="InterPro"/>
</dbReference>
<feature type="region of interest" description="Disordered" evidence="7">
    <location>
        <begin position="224"/>
        <end position="279"/>
    </location>
</feature>
<evidence type="ECO:0000313" key="9">
    <source>
        <dbReference type="EMBL" id="KAJ1373573.1"/>
    </source>
</evidence>
<evidence type="ECO:0000256" key="5">
    <source>
        <dbReference type="ARBA" id="ARBA00022695"/>
    </source>
</evidence>
<reference evidence="9" key="1">
    <citation type="submission" date="2021-06" db="EMBL/GenBank/DDBJ databases">
        <title>Parelaphostrongylus tenuis whole genome reference sequence.</title>
        <authorList>
            <person name="Garwood T.J."/>
            <person name="Larsen P.A."/>
            <person name="Fountain-Jones N.M."/>
            <person name="Garbe J.R."/>
            <person name="Macchietto M.G."/>
            <person name="Kania S.A."/>
            <person name="Gerhold R.W."/>
            <person name="Richards J.E."/>
            <person name="Wolf T.M."/>
        </authorList>
    </citation>
    <scope>NUCLEOTIDE SEQUENCE</scope>
    <source>
        <strain evidence="9">MNPRO001-30</strain>
        <tissue evidence="9">Meninges</tissue>
    </source>
</reference>
<dbReference type="SUPFAM" id="SSF64484">
    <property type="entry name" value="beta and beta-prime subunits of DNA dependent RNA-polymerase"/>
    <property type="match status" value="1"/>
</dbReference>
<keyword evidence="3" id="KW-0240">DNA-directed RNA polymerase</keyword>
<accession>A0AAD5RBZ3</accession>
<dbReference type="Gene3D" id="3.30.70.2850">
    <property type="match status" value="1"/>
</dbReference>
<dbReference type="PANTHER" id="PTHR19376">
    <property type="entry name" value="DNA-DIRECTED RNA POLYMERASE"/>
    <property type="match status" value="1"/>
</dbReference>
<feature type="region of interest" description="Disordered" evidence="7">
    <location>
        <begin position="187"/>
        <end position="211"/>
    </location>
</feature>
<evidence type="ECO:0000256" key="2">
    <source>
        <dbReference type="ARBA" id="ARBA00012418"/>
    </source>
</evidence>
<dbReference type="PANTHER" id="PTHR19376:SF11">
    <property type="entry name" value="DNA-DIRECTED RNA POLYMERASE I SUBUNIT RPA1"/>
    <property type="match status" value="1"/>
</dbReference>
<comment type="similarity">
    <text evidence="1">Belongs to the RNA polymerase beta' chain family.</text>
</comment>
<dbReference type="Proteomes" id="UP001196413">
    <property type="component" value="Unassembled WGS sequence"/>
</dbReference>
<dbReference type="CDD" id="cd02735">
    <property type="entry name" value="RNAP_I_Rpa1_C"/>
    <property type="match status" value="1"/>
</dbReference>
<keyword evidence="6" id="KW-0804">Transcription</keyword>
<dbReference type="GO" id="GO:0006351">
    <property type="term" value="P:DNA-templated transcription"/>
    <property type="evidence" value="ECO:0007669"/>
    <property type="project" value="InterPro"/>
</dbReference>
<organism evidence="9 10">
    <name type="scientific">Parelaphostrongylus tenuis</name>
    <name type="common">Meningeal worm</name>
    <dbReference type="NCBI Taxonomy" id="148309"/>
    <lineage>
        <taxon>Eukaryota</taxon>
        <taxon>Metazoa</taxon>
        <taxon>Ecdysozoa</taxon>
        <taxon>Nematoda</taxon>
        <taxon>Chromadorea</taxon>
        <taxon>Rhabditida</taxon>
        <taxon>Rhabditina</taxon>
        <taxon>Rhabditomorpha</taxon>
        <taxon>Strongyloidea</taxon>
        <taxon>Metastrongylidae</taxon>
        <taxon>Parelaphostrongylus</taxon>
    </lineage>
</organism>
<dbReference type="GO" id="GO:0003899">
    <property type="term" value="F:DNA-directed RNA polymerase activity"/>
    <property type="evidence" value="ECO:0007669"/>
    <property type="project" value="UniProtKB-EC"/>
</dbReference>
<dbReference type="InterPro" id="IPR007081">
    <property type="entry name" value="RNA_pol_Rpb1_5"/>
</dbReference>
<keyword evidence="10" id="KW-1185">Reference proteome</keyword>
<keyword evidence="5" id="KW-0548">Nucleotidyltransferase</keyword>
<proteinExistence type="inferred from homology"/>
<feature type="compositionally biased region" description="Acidic residues" evidence="7">
    <location>
        <begin position="241"/>
        <end position="268"/>
    </location>
</feature>
<comment type="caution">
    <text evidence="9">The sequence shown here is derived from an EMBL/GenBank/DDBJ whole genome shotgun (WGS) entry which is preliminary data.</text>
</comment>
<keyword evidence="4" id="KW-0808">Transferase</keyword>
<evidence type="ECO:0000259" key="8">
    <source>
        <dbReference type="Pfam" id="PF04998"/>
    </source>
</evidence>
<evidence type="ECO:0000256" key="3">
    <source>
        <dbReference type="ARBA" id="ARBA00022478"/>
    </source>
</evidence>
<dbReference type="GO" id="GO:0005736">
    <property type="term" value="C:RNA polymerase I complex"/>
    <property type="evidence" value="ECO:0007669"/>
    <property type="project" value="TreeGrafter"/>
</dbReference>
<dbReference type="InterPro" id="IPR047107">
    <property type="entry name" value="DNA-dir_RNA_pol1_lsu_C"/>
</dbReference>
<name>A0AAD5RBZ3_PARTN</name>
<evidence type="ECO:0000256" key="7">
    <source>
        <dbReference type="SAM" id="MobiDB-lite"/>
    </source>
</evidence>